<evidence type="ECO:0000313" key="1">
    <source>
        <dbReference type="EMBL" id="KAJ9122892.1"/>
    </source>
</evidence>
<gene>
    <name evidence="1" type="ORF">QFC24_003930</name>
</gene>
<dbReference type="Proteomes" id="UP001234202">
    <property type="component" value="Unassembled WGS sequence"/>
</dbReference>
<proteinExistence type="predicted"/>
<organism evidence="1 2">
    <name type="scientific">Naganishia onofrii</name>
    <dbReference type="NCBI Taxonomy" id="1851511"/>
    <lineage>
        <taxon>Eukaryota</taxon>
        <taxon>Fungi</taxon>
        <taxon>Dikarya</taxon>
        <taxon>Basidiomycota</taxon>
        <taxon>Agaricomycotina</taxon>
        <taxon>Tremellomycetes</taxon>
        <taxon>Filobasidiales</taxon>
        <taxon>Filobasidiaceae</taxon>
        <taxon>Naganishia</taxon>
    </lineage>
</organism>
<keyword evidence="2" id="KW-1185">Reference proteome</keyword>
<accession>A0ACC2XI03</accession>
<evidence type="ECO:0000313" key="2">
    <source>
        <dbReference type="Proteomes" id="UP001234202"/>
    </source>
</evidence>
<protein>
    <submittedName>
        <fullName evidence="1">Uncharacterized protein</fullName>
    </submittedName>
</protein>
<sequence>MSTPVSFTVRPPTRPQSPQSSAPSSRETSSAPDAARPAFRIATAPGRPSPLGPAGSGGRSARSGTGGRDRFGRIRLGGQEESDDEDDDEGNRFSRQASGKSRRDEEIIGLGEGGVESKVPVKPAGPLVIASLPNRDWRQSSTTVRKPTYVPESRGGRNGDTTVEREGDEPVRAGLQFAQPRAVSPTVDANDVRIDAPTNGESEAVATPVIPETLEQRAMRELMISAENGGEMDAEHRDMIIGLQGDTLNLRDLPVDETDAYRRDVLTRPEVSTLDDYSSVPIEAFGEAMLRGMGWRPEAPRSGPGVHVPQRRPEGLGLGATARAAPVDEKGKKAKRKEDAKTRGGRGYVPVVKRERVRNIWIVSHV</sequence>
<comment type="caution">
    <text evidence="1">The sequence shown here is derived from an EMBL/GenBank/DDBJ whole genome shotgun (WGS) entry which is preliminary data.</text>
</comment>
<reference evidence="1" key="1">
    <citation type="submission" date="2023-04" db="EMBL/GenBank/DDBJ databases">
        <title>Draft Genome sequencing of Naganishia species isolated from polar environments using Oxford Nanopore Technology.</title>
        <authorList>
            <person name="Leo P."/>
            <person name="Venkateswaran K."/>
        </authorList>
    </citation>
    <scope>NUCLEOTIDE SEQUENCE</scope>
    <source>
        <strain evidence="1">DBVPG 5303</strain>
    </source>
</reference>
<dbReference type="EMBL" id="JASBWV010000013">
    <property type="protein sequence ID" value="KAJ9122892.1"/>
    <property type="molecule type" value="Genomic_DNA"/>
</dbReference>
<name>A0ACC2XI03_9TREE</name>